<organism evidence="13 14">
    <name type="scientific">Eubacterium ruminantium</name>
    <dbReference type="NCBI Taxonomy" id="42322"/>
    <lineage>
        <taxon>Bacteria</taxon>
        <taxon>Bacillati</taxon>
        <taxon>Bacillota</taxon>
        <taxon>Clostridia</taxon>
        <taxon>Eubacteriales</taxon>
        <taxon>Eubacteriaceae</taxon>
        <taxon>Eubacterium</taxon>
    </lineage>
</organism>
<evidence type="ECO:0000256" key="4">
    <source>
        <dbReference type="ARBA" id="ARBA00015100"/>
    </source>
</evidence>
<evidence type="ECO:0000256" key="12">
    <source>
        <dbReference type="RuleBase" id="RU004466"/>
    </source>
</evidence>
<evidence type="ECO:0000256" key="2">
    <source>
        <dbReference type="ARBA" id="ARBA00006706"/>
    </source>
</evidence>
<evidence type="ECO:0000256" key="9">
    <source>
        <dbReference type="ARBA" id="ARBA00032380"/>
    </source>
</evidence>
<keyword evidence="8" id="KW-0414">Isoprene biosynthesis</keyword>
<evidence type="ECO:0000313" key="13">
    <source>
        <dbReference type="EMBL" id="SJZ66656.1"/>
    </source>
</evidence>
<evidence type="ECO:0000256" key="11">
    <source>
        <dbReference type="ARBA" id="ARBA00049399"/>
    </source>
</evidence>
<dbReference type="NCBIfam" id="NF045485">
    <property type="entry name" value="FPPsyn"/>
    <property type="match status" value="1"/>
</dbReference>
<dbReference type="OrthoDB" id="9805316at2"/>
<evidence type="ECO:0000256" key="6">
    <source>
        <dbReference type="ARBA" id="ARBA00022723"/>
    </source>
</evidence>
<protein>
    <recommendedName>
        <fullName evidence="4">Farnesyl diphosphate synthase</fullName>
        <ecNumber evidence="3">2.5.1.10</ecNumber>
    </recommendedName>
    <alternativeName>
        <fullName evidence="10">(2E,6E)-farnesyl diphosphate synthase</fullName>
    </alternativeName>
    <alternativeName>
        <fullName evidence="9">Geranyltranstransferase</fullName>
    </alternativeName>
</protein>
<comment type="cofactor">
    <cofactor evidence="1">
        <name>Mg(2+)</name>
        <dbReference type="ChEBI" id="CHEBI:18420"/>
    </cofactor>
</comment>
<dbReference type="Gene3D" id="1.10.600.10">
    <property type="entry name" value="Farnesyl Diphosphate Synthase"/>
    <property type="match status" value="1"/>
</dbReference>
<keyword evidence="7" id="KW-0460">Magnesium</keyword>
<proteinExistence type="inferred from homology"/>
<evidence type="ECO:0000256" key="1">
    <source>
        <dbReference type="ARBA" id="ARBA00001946"/>
    </source>
</evidence>
<dbReference type="InterPro" id="IPR033749">
    <property type="entry name" value="Polyprenyl_synt_CS"/>
</dbReference>
<dbReference type="RefSeq" id="WP_078787082.1">
    <property type="nucleotide sequence ID" value="NZ_CACZYW010000002.1"/>
</dbReference>
<dbReference type="SFLD" id="SFLDS00005">
    <property type="entry name" value="Isoprenoid_Synthase_Type_I"/>
    <property type="match status" value="1"/>
</dbReference>
<keyword evidence="14" id="KW-1185">Reference proteome</keyword>
<dbReference type="InterPro" id="IPR053378">
    <property type="entry name" value="Prenyl_diphosphate_synthase"/>
</dbReference>
<dbReference type="CDD" id="cd00685">
    <property type="entry name" value="Trans_IPPS_HT"/>
    <property type="match status" value="1"/>
</dbReference>
<dbReference type="PANTHER" id="PTHR43281:SF1">
    <property type="entry name" value="FARNESYL DIPHOSPHATE SYNTHASE"/>
    <property type="match status" value="1"/>
</dbReference>
<dbReference type="SUPFAM" id="SSF48576">
    <property type="entry name" value="Terpenoid synthases"/>
    <property type="match status" value="1"/>
</dbReference>
<keyword evidence="6" id="KW-0479">Metal-binding</keyword>
<evidence type="ECO:0000313" key="14">
    <source>
        <dbReference type="Proteomes" id="UP000189857"/>
    </source>
</evidence>
<sequence>MAEKTSKKVNNSKKNKDKINEKTVGTYIEETVLKFLPEPDGMSDKVRDAMVYAVEAGGKRVRPTLMYLTYKAFSLSNKDKKKIKAHDKVIENFMAALEMIHTYSLIHDDLPALDNDSLRRGKPTVHKAFGEDIAILAGDGLLNYSYEVAAKSFIDAPGDADVEKSILILASKPGLYGMLGGQTLDVVLTGKKPDKKQLSYIYSNKTAALLECAVAIGATLAGVSGELLDKLQNAAYYVGMAFQVQDDILDVTGDEKILGKEVSQDEKNGKVTFVTLYGLDKAREYVKQASELATGLIDEAYSEIINQNDDINPYLDMLKDLIIKMITREK</sequence>
<name>A0A1T4MII2_9FIRM</name>
<dbReference type="Proteomes" id="UP000189857">
    <property type="component" value="Unassembled WGS sequence"/>
</dbReference>
<dbReference type="SFLD" id="SFLDG01017">
    <property type="entry name" value="Polyprenyl_Transferase_Like"/>
    <property type="match status" value="1"/>
</dbReference>
<dbReference type="GO" id="GO:0004337">
    <property type="term" value="F:(2E,6E)-farnesyl diphosphate synthase activity"/>
    <property type="evidence" value="ECO:0007669"/>
    <property type="project" value="UniProtKB-EC"/>
</dbReference>
<dbReference type="EC" id="2.5.1.10" evidence="3"/>
<dbReference type="PROSITE" id="PS00444">
    <property type="entry name" value="POLYPRENYL_SYNTHASE_2"/>
    <property type="match status" value="1"/>
</dbReference>
<dbReference type="GO" id="GO:0016114">
    <property type="term" value="P:terpenoid biosynthetic process"/>
    <property type="evidence" value="ECO:0007669"/>
    <property type="project" value="UniProtKB-ARBA"/>
</dbReference>
<evidence type="ECO:0000256" key="5">
    <source>
        <dbReference type="ARBA" id="ARBA00022679"/>
    </source>
</evidence>
<dbReference type="GO" id="GO:0005737">
    <property type="term" value="C:cytoplasm"/>
    <property type="evidence" value="ECO:0007669"/>
    <property type="project" value="UniProtKB-ARBA"/>
</dbReference>
<comment type="similarity">
    <text evidence="2 12">Belongs to the FPP/GGPP synthase family.</text>
</comment>
<evidence type="ECO:0000256" key="7">
    <source>
        <dbReference type="ARBA" id="ARBA00022842"/>
    </source>
</evidence>
<keyword evidence="5 12" id="KW-0808">Transferase</keyword>
<reference evidence="13 14" key="1">
    <citation type="submission" date="2017-02" db="EMBL/GenBank/DDBJ databases">
        <authorList>
            <person name="Peterson S.W."/>
        </authorList>
    </citation>
    <scope>NUCLEOTIDE SEQUENCE [LARGE SCALE GENOMIC DNA]</scope>
    <source>
        <strain evidence="13 14">ATCC 17233</strain>
    </source>
</reference>
<dbReference type="PANTHER" id="PTHR43281">
    <property type="entry name" value="FARNESYL DIPHOSPHATE SYNTHASE"/>
    <property type="match status" value="1"/>
</dbReference>
<evidence type="ECO:0000256" key="8">
    <source>
        <dbReference type="ARBA" id="ARBA00023229"/>
    </source>
</evidence>
<dbReference type="AlphaFoldDB" id="A0A1T4MII2"/>
<comment type="catalytic activity">
    <reaction evidence="11">
        <text>isopentenyl diphosphate + (2E)-geranyl diphosphate = (2E,6E)-farnesyl diphosphate + diphosphate</text>
        <dbReference type="Rhea" id="RHEA:19361"/>
        <dbReference type="ChEBI" id="CHEBI:33019"/>
        <dbReference type="ChEBI" id="CHEBI:58057"/>
        <dbReference type="ChEBI" id="CHEBI:128769"/>
        <dbReference type="ChEBI" id="CHEBI:175763"/>
        <dbReference type="EC" id="2.5.1.10"/>
    </reaction>
</comment>
<evidence type="ECO:0000256" key="3">
    <source>
        <dbReference type="ARBA" id="ARBA00012439"/>
    </source>
</evidence>
<dbReference type="Pfam" id="PF00348">
    <property type="entry name" value="polyprenyl_synt"/>
    <property type="match status" value="1"/>
</dbReference>
<dbReference type="InterPro" id="IPR008949">
    <property type="entry name" value="Isoprenoid_synthase_dom_sf"/>
</dbReference>
<dbReference type="FunFam" id="1.10.600.10:FF:000001">
    <property type="entry name" value="Geranylgeranyl diphosphate synthase"/>
    <property type="match status" value="1"/>
</dbReference>
<dbReference type="PROSITE" id="PS00723">
    <property type="entry name" value="POLYPRENYL_SYNTHASE_1"/>
    <property type="match status" value="1"/>
</dbReference>
<gene>
    <name evidence="13" type="ORF">SAMN02745110_01236</name>
</gene>
<dbReference type="InterPro" id="IPR000092">
    <property type="entry name" value="Polyprenyl_synt"/>
</dbReference>
<dbReference type="EMBL" id="FUXA01000007">
    <property type="protein sequence ID" value="SJZ66656.1"/>
    <property type="molecule type" value="Genomic_DNA"/>
</dbReference>
<accession>A0A1T4MII2</accession>
<dbReference type="GO" id="GO:0046872">
    <property type="term" value="F:metal ion binding"/>
    <property type="evidence" value="ECO:0007669"/>
    <property type="project" value="UniProtKB-KW"/>
</dbReference>
<evidence type="ECO:0000256" key="10">
    <source>
        <dbReference type="ARBA" id="ARBA00032873"/>
    </source>
</evidence>